<accession>A0A8S1HRF1</accession>
<feature type="compositionally biased region" description="Polar residues" evidence="1">
    <location>
        <begin position="519"/>
        <end position="536"/>
    </location>
</feature>
<protein>
    <submittedName>
        <fullName evidence="2">Uncharacterized protein</fullName>
    </submittedName>
</protein>
<feature type="compositionally biased region" description="Polar residues" evidence="1">
    <location>
        <begin position="631"/>
        <end position="640"/>
    </location>
</feature>
<evidence type="ECO:0000313" key="2">
    <source>
        <dbReference type="EMBL" id="CAD6197949.1"/>
    </source>
</evidence>
<sequence length="779" mass="85731">MGIDDDAPRPSRSSNPLEKWSQATTSAFGYFESLKGQGSSLAKNLKSFGNKLMKDGAMGEGAQEEKDLRIVWLTNRLALADTHHRSSEDLIKAEKALIREMSDCQPYVVVNVNAIPLQLDGYAKAVQVPIGSLHRDNFLNPPSLRALLPILNEYSLLTNDAAIVLFGSEANVILTAAFCLIASRSIINCRQFLRDALPTRFEQLPPTYKVFMEQSTEVVRRFSDQNTPQLGITINQLIIEPGNVIIEGDLFLIITSGSNEMKKFEFNAGASRSRSGQISVEVGGCRAIDDVTIAVGHRDNSRPVHEWKSMMTCRLNTQLLHPDDDDVAISHHDMDLSPLIPRPANDLRMILKFTTRKEPTNSLNFKFERYRLFCVRNEKELEGYRKSYGNPEELVNDRTRILPQKREENQKIQPNSTDSNSFFDTLEYDGEERSENLLDEGTHKTADLLGSFSLNEESPQKHARASPSSTDIRDFERIGGTPFVVETPILTSSTPSYSEAVSGPAIDDLLGLGSESSSNMTAPTAVGSSQSSSTNLADFDFGPPLKPVSSSSNVSNGTSATTSWENDLLGSFSPQKPTATPPNSTFSSATNSKPVSQVNSQSDFEAFLSKYPEPARTSPNLQQQQQQAQARSTPPLQKQTFNKVPTYKPAFGDAAPNVKVSSDAFSDLLNQGGFKPTTWDNQKKSIGALLNAQQSKNLTPEEIKIRDWTQGKERNVRALLGSLQEVLWEGAAWTTRSPGGSVLRDGHPVAAWLTDVLAEVVRPSGRVLISWTSGRLVCG</sequence>
<name>A0A8S1HRF1_9PELO</name>
<gene>
    <name evidence="2" type="ORF">CAUJ_LOCUS13856</name>
</gene>
<evidence type="ECO:0000313" key="3">
    <source>
        <dbReference type="Proteomes" id="UP000835052"/>
    </source>
</evidence>
<feature type="compositionally biased region" description="Polar residues" evidence="1">
    <location>
        <begin position="572"/>
        <end position="599"/>
    </location>
</feature>
<feature type="compositionally biased region" description="Polar residues" evidence="1">
    <location>
        <begin position="411"/>
        <end position="423"/>
    </location>
</feature>
<feature type="region of interest" description="Disordered" evidence="1">
    <location>
        <begin position="508"/>
        <end position="599"/>
    </location>
</feature>
<dbReference type="OrthoDB" id="1717591at2759"/>
<dbReference type="Proteomes" id="UP000835052">
    <property type="component" value="Unassembled WGS sequence"/>
</dbReference>
<comment type="caution">
    <text evidence="2">The sequence shown here is derived from an EMBL/GenBank/DDBJ whole genome shotgun (WGS) entry which is preliminary data.</text>
</comment>
<reference evidence="2" key="1">
    <citation type="submission" date="2020-10" db="EMBL/GenBank/DDBJ databases">
        <authorList>
            <person name="Kikuchi T."/>
        </authorList>
    </citation>
    <scope>NUCLEOTIDE SEQUENCE</scope>
    <source>
        <strain evidence="2">NKZ352</strain>
    </source>
</reference>
<feature type="compositionally biased region" description="Basic and acidic residues" evidence="1">
    <location>
        <begin position="395"/>
        <end position="410"/>
    </location>
</feature>
<feature type="region of interest" description="Disordered" evidence="1">
    <location>
        <begin position="452"/>
        <end position="473"/>
    </location>
</feature>
<feature type="compositionally biased region" description="Low complexity" evidence="1">
    <location>
        <begin position="548"/>
        <end position="563"/>
    </location>
</feature>
<keyword evidence="3" id="KW-1185">Reference proteome</keyword>
<dbReference type="Gene3D" id="1.10.287.110">
    <property type="entry name" value="DnaJ domain"/>
    <property type="match status" value="1"/>
</dbReference>
<dbReference type="SUPFAM" id="SSF46565">
    <property type="entry name" value="Chaperone J-domain"/>
    <property type="match status" value="1"/>
</dbReference>
<proteinExistence type="predicted"/>
<feature type="compositionally biased region" description="Low complexity" evidence="1">
    <location>
        <begin position="509"/>
        <end position="518"/>
    </location>
</feature>
<organism evidence="2 3">
    <name type="scientific">Caenorhabditis auriculariae</name>
    <dbReference type="NCBI Taxonomy" id="2777116"/>
    <lineage>
        <taxon>Eukaryota</taxon>
        <taxon>Metazoa</taxon>
        <taxon>Ecdysozoa</taxon>
        <taxon>Nematoda</taxon>
        <taxon>Chromadorea</taxon>
        <taxon>Rhabditida</taxon>
        <taxon>Rhabditina</taxon>
        <taxon>Rhabditomorpha</taxon>
        <taxon>Rhabditoidea</taxon>
        <taxon>Rhabditidae</taxon>
        <taxon>Peloderinae</taxon>
        <taxon>Caenorhabditis</taxon>
    </lineage>
</organism>
<feature type="region of interest" description="Disordered" evidence="1">
    <location>
        <begin position="395"/>
        <end position="423"/>
    </location>
</feature>
<dbReference type="EMBL" id="CAJGYM010000110">
    <property type="protein sequence ID" value="CAD6197949.1"/>
    <property type="molecule type" value="Genomic_DNA"/>
</dbReference>
<evidence type="ECO:0000256" key="1">
    <source>
        <dbReference type="SAM" id="MobiDB-lite"/>
    </source>
</evidence>
<feature type="region of interest" description="Disordered" evidence="1">
    <location>
        <begin position="613"/>
        <end position="640"/>
    </location>
</feature>
<dbReference type="AlphaFoldDB" id="A0A8S1HRF1"/>
<dbReference type="InterPro" id="IPR036869">
    <property type="entry name" value="J_dom_sf"/>
</dbReference>